<dbReference type="EMBL" id="LGRX02007381">
    <property type="protein sequence ID" value="KAK3275145.1"/>
    <property type="molecule type" value="Genomic_DNA"/>
</dbReference>
<evidence type="ECO:0000313" key="4">
    <source>
        <dbReference type="Proteomes" id="UP001190700"/>
    </source>
</evidence>
<comment type="caution">
    <text evidence="3">The sequence shown here is derived from an EMBL/GenBank/DDBJ whole genome shotgun (WGS) entry which is preliminary data.</text>
</comment>
<sequence length="471" mass="55440">MCKSVGASSSEAKRLIAKEVLLFMREQRTQVTAKDVTVLEAKLRGAVTVAPMSSASWPQTGGCSLPAAARVPRENCLPPPRTAELNMTAVPLPLSPPKIGGPVVKVFRGRSLGDIQRAKMNDPWAHMAKYKDQQHLQEQQQWRQKQRCEKECLKQELDGQMRELHLQRQAEAEEAMADFKREQKAFEQFQDEERERQIKKRDLVQQLMEERKEQMALLTKRRHKQHLRREQEKTEFNEAAALQQEDYDNAVAVQKMADKEMMKHYVAESAASEKIKEELKRKEVEFDANCDIEWAKRLEKAELDRKQFRENMKRSQEEGIIRSQKSLASFEGLPNRHRTDEKQEFFAKEREKVAEKEENNKLARKKQQREELRGTLSKQVQERQVQQNQKHEEKIKWREHFIEEDAAVQREMETRKLDRSMKKNKWVSELDHQVKRLYHETSNARYMSEAEERLNTHHPVVQSYVALNTTC</sequence>
<feature type="region of interest" description="Disordered" evidence="2">
    <location>
        <begin position="350"/>
        <end position="388"/>
    </location>
</feature>
<feature type="coiled-coil region" evidence="1">
    <location>
        <begin position="143"/>
        <end position="192"/>
    </location>
</feature>
<dbReference type="AlphaFoldDB" id="A0AAE0GBY9"/>
<evidence type="ECO:0008006" key="5">
    <source>
        <dbReference type="Google" id="ProtNLM"/>
    </source>
</evidence>
<protein>
    <recommendedName>
        <fullName evidence="5">Trichohyalin-plectin-homology domain-containing protein</fullName>
    </recommendedName>
</protein>
<reference evidence="3 4" key="1">
    <citation type="journal article" date="2015" name="Genome Biol. Evol.">
        <title>Comparative Genomics of a Bacterivorous Green Alga Reveals Evolutionary Causalities and Consequences of Phago-Mixotrophic Mode of Nutrition.</title>
        <authorList>
            <person name="Burns J.A."/>
            <person name="Paasch A."/>
            <person name="Narechania A."/>
            <person name="Kim E."/>
        </authorList>
    </citation>
    <scope>NUCLEOTIDE SEQUENCE [LARGE SCALE GENOMIC DNA]</scope>
    <source>
        <strain evidence="3 4">PLY_AMNH</strain>
    </source>
</reference>
<keyword evidence="1" id="KW-0175">Coiled coil</keyword>
<accession>A0AAE0GBY9</accession>
<evidence type="ECO:0000313" key="3">
    <source>
        <dbReference type="EMBL" id="KAK3275145.1"/>
    </source>
</evidence>
<organism evidence="3 4">
    <name type="scientific">Cymbomonas tetramitiformis</name>
    <dbReference type="NCBI Taxonomy" id="36881"/>
    <lineage>
        <taxon>Eukaryota</taxon>
        <taxon>Viridiplantae</taxon>
        <taxon>Chlorophyta</taxon>
        <taxon>Pyramimonadophyceae</taxon>
        <taxon>Pyramimonadales</taxon>
        <taxon>Pyramimonadaceae</taxon>
        <taxon>Cymbomonas</taxon>
    </lineage>
</organism>
<evidence type="ECO:0000256" key="2">
    <source>
        <dbReference type="SAM" id="MobiDB-lite"/>
    </source>
</evidence>
<keyword evidence="4" id="KW-1185">Reference proteome</keyword>
<gene>
    <name evidence="3" type="ORF">CYMTET_16709</name>
</gene>
<dbReference type="Proteomes" id="UP001190700">
    <property type="component" value="Unassembled WGS sequence"/>
</dbReference>
<evidence type="ECO:0000256" key="1">
    <source>
        <dbReference type="SAM" id="Coils"/>
    </source>
</evidence>
<proteinExistence type="predicted"/>
<name>A0AAE0GBY9_9CHLO</name>
<feature type="compositionally biased region" description="Basic and acidic residues" evidence="2">
    <location>
        <begin position="350"/>
        <end position="361"/>
    </location>
</feature>